<organism evidence="3 4">
    <name type="scientific">Clostridium simiarum</name>
    <dbReference type="NCBI Taxonomy" id="2841506"/>
    <lineage>
        <taxon>Bacteria</taxon>
        <taxon>Bacillati</taxon>
        <taxon>Bacillota</taxon>
        <taxon>Clostridia</taxon>
        <taxon>Eubacteriales</taxon>
        <taxon>Clostridiaceae</taxon>
        <taxon>Clostridium</taxon>
    </lineage>
</organism>
<keyword evidence="4" id="KW-1185">Reference proteome</keyword>
<dbReference type="Proteomes" id="UP000736583">
    <property type="component" value="Unassembled WGS sequence"/>
</dbReference>
<keyword evidence="1" id="KW-0573">Peptidoglycan synthesis</keyword>
<comment type="catalytic activity">
    <reaction evidence="1">
        <text>L-glutamate = D-glutamate</text>
        <dbReference type="Rhea" id="RHEA:12813"/>
        <dbReference type="ChEBI" id="CHEBI:29985"/>
        <dbReference type="ChEBI" id="CHEBI:29986"/>
        <dbReference type="EC" id="5.1.1.3"/>
    </reaction>
</comment>
<name>A0ABS6F2S1_9CLOT</name>
<gene>
    <name evidence="1 3" type="primary">murI</name>
    <name evidence="3" type="ORF">KQI89_10495</name>
</gene>
<feature type="binding site" evidence="1">
    <location>
        <begin position="48"/>
        <end position="49"/>
    </location>
    <ligand>
        <name>substrate</name>
    </ligand>
</feature>
<dbReference type="EMBL" id="JAHLQL010000003">
    <property type="protein sequence ID" value="MBU5592190.1"/>
    <property type="molecule type" value="Genomic_DNA"/>
</dbReference>
<comment type="pathway">
    <text evidence="1">Cell wall biogenesis; peptidoglycan biosynthesis.</text>
</comment>
<dbReference type="HAMAP" id="MF_00258">
    <property type="entry name" value="Glu_racemase"/>
    <property type="match status" value="1"/>
</dbReference>
<dbReference type="PANTHER" id="PTHR21198">
    <property type="entry name" value="GLUTAMATE RACEMASE"/>
    <property type="match status" value="1"/>
</dbReference>
<evidence type="ECO:0000256" key="1">
    <source>
        <dbReference type="HAMAP-Rule" id="MF_00258"/>
    </source>
</evidence>
<evidence type="ECO:0000313" key="4">
    <source>
        <dbReference type="Proteomes" id="UP000736583"/>
    </source>
</evidence>
<feature type="binding site" evidence="1">
    <location>
        <begin position="80"/>
        <end position="81"/>
    </location>
    <ligand>
        <name>substrate</name>
    </ligand>
</feature>
<accession>A0ABS6F2S1</accession>
<dbReference type="NCBIfam" id="TIGR00067">
    <property type="entry name" value="glut_race"/>
    <property type="match status" value="1"/>
</dbReference>
<keyword evidence="1" id="KW-0133">Cell shape</keyword>
<dbReference type="InterPro" id="IPR004391">
    <property type="entry name" value="Glu_race"/>
</dbReference>
<dbReference type="PANTHER" id="PTHR21198:SF3">
    <property type="entry name" value="GLUTAMATE RACEMASE"/>
    <property type="match status" value="1"/>
</dbReference>
<comment type="function">
    <text evidence="1">Provides the (R)-glutamate required for cell wall biosynthesis.</text>
</comment>
<comment type="caution">
    <text evidence="3">The sequence shown here is derived from an EMBL/GenBank/DDBJ whole genome shotgun (WGS) entry which is preliminary data.</text>
</comment>
<dbReference type="Pfam" id="PF01177">
    <property type="entry name" value="Asp_Glu_race"/>
    <property type="match status" value="1"/>
</dbReference>
<feature type="binding site" evidence="1">
    <location>
        <begin position="191"/>
        <end position="192"/>
    </location>
    <ligand>
        <name>substrate</name>
    </ligand>
</feature>
<keyword evidence="1 3" id="KW-0413">Isomerase</keyword>
<dbReference type="InterPro" id="IPR033134">
    <property type="entry name" value="Asp/Glu_racemase_AS_2"/>
</dbReference>
<dbReference type="EC" id="5.1.1.3" evidence="1 2"/>
<dbReference type="PROSITE" id="PS00923">
    <property type="entry name" value="ASP_GLU_RACEMASE_1"/>
    <property type="match status" value="1"/>
</dbReference>
<feature type="binding site" evidence="1">
    <location>
        <begin position="16"/>
        <end position="17"/>
    </location>
    <ligand>
        <name>substrate</name>
    </ligand>
</feature>
<dbReference type="GO" id="GO:0008881">
    <property type="term" value="F:glutamate racemase activity"/>
    <property type="evidence" value="ECO:0007669"/>
    <property type="project" value="UniProtKB-EC"/>
</dbReference>
<protein>
    <recommendedName>
        <fullName evidence="1 2">Glutamate racemase</fullName>
        <ecNumber evidence="1 2">5.1.1.3</ecNumber>
    </recommendedName>
</protein>
<evidence type="ECO:0000256" key="2">
    <source>
        <dbReference type="NCBIfam" id="TIGR00067"/>
    </source>
</evidence>
<keyword evidence="1" id="KW-0961">Cell wall biogenesis/degradation</keyword>
<proteinExistence type="inferred from homology"/>
<dbReference type="RefSeq" id="WP_216457031.1">
    <property type="nucleotide sequence ID" value="NZ_JAHLQL010000003.1"/>
</dbReference>
<feature type="active site" description="Proton donor/acceptor" evidence="1">
    <location>
        <position position="79"/>
    </location>
</feature>
<comment type="similarity">
    <text evidence="1">Belongs to the aspartate/glutamate racemases family.</text>
</comment>
<reference evidence="3 4" key="1">
    <citation type="submission" date="2021-06" db="EMBL/GenBank/DDBJ databases">
        <authorList>
            <person name="Sun Q."/>
            <person name="Li D."/>
        </authorList>
    </citation>
    <scope>NUCLEOTIDE SEQUENCE [LARGE SCALE GENOMIC DNA]</scope>
    <source>
        <strain evidence="3 4">MSJ-4</strain>
    </source>
</reference>
<dbReference type="InterPro" id="IPR015942">
    <property type="entry name" value="Asp/Glu/hydantoin_racemase"/>
</dbReference>
<dbReference type="InterPro" id="IPR018187">
    <property type="entry name" value="Asp/Glu_racemase_AS_1"/>
</dbReference>
<sequence length="261" mass="28693">MEAGFSSKNKPIGFFDSGVGGLSVLKKAIDLMPQENYIYFGDSKNAPYGVREVEDIKNLTFKAIEILLSKGSKAIVVACNTATSAAVDDLRCKYKEVPIIGIEPALKPAVSLYKKGKILIMGTPITLAEKKFNNLVAKCGPNLEIVPIPCPGLVEMIERGIFEGKDINDYLKDKFKTYISEDISSIVLGCTHYPFIKKEIISIFGAGIPVIDGSKGTAKELKRRLTEKHMVNDSGKKGRVEILNSSEESRIIDLSYRLLEI</sequence>
<dbReference type="PROSITE" id="PS00924">
    <property type="entry name" value="ASP_GLU_RACEMASE_2"/>
    <property type="match status" value="1"/>
</dbReference>
<evidence type="ECO:0000313" key="3">
    <source>
        <dbReference type="EMBL" id="MBU5592190.1"/>
    </source>
</evidence>
<feature type="active site" description="Proton donor/acceptor" evidence="1">
    <location>
        <position position="190"/>
    </location>
</feature>